<protein>
    <recommendedName>
        <fullName evidence="1">Methyltransferase domain-containing protein</fullName>
    </recommendedName>
</protein>
<evidence type="ECO:0000313" key="2">
    <source>
        <dbReference type="EMBL" id="CAK5262554.1"/>
    </source>
</evidence>
<sequence length="70" mass="7832">RLAMQHEMWTRLVGGLYPPSQKETIDVLMTRPTPVIVDLGCGSGHWAISMAKLYPQARVIGVDISKHAFR</sequence>
<reference evidence="2" key="1">
    <citation type="submission" date="2023-11" db="EMBL/GenBank/DDBJ databases">
        <authorList>
            <person name="De Vega J J."/>
            <person name="De Vega J J."/>
        </authorList>
    </citation>
    <scope>NUCLEOTIDE SEQUENCE</scope>
</reference>
<dbReference type="EMBL" id="CAVNYO010000020">
    <property type="protein sequence ID" value="CAK5262554.1"/>
    <property type="molecule type" value="Genomic_DNA"/>
</dbReference>
<gene>
    <name evidence="2" type="ORF">MYCIT1_LOCUS1365</name>
</gene>
<evidence type="ECO:0000259" key="1">
    <source>
        <dbReference type="Pfam" id="PF13847"/>
    </source>
</evidence>
<dbReference type="CDD" id="cd02440">
    <property type="entry name" value="AdoMet_MTases"/>
    <property type="match status" value="1"/>
</dbReference>
<dbReference type="AlphaFoldDB" id="A0AAD2JVF1"/>
<accession>A0AAD2JVF1</accession>
<feature type="domain" description="Methyltransferase" evidence="1">
    <location>
        <begin position="35"/>
        <end position="68"/>
    </location>
</feature>
<dbReference type="InterPro" id="IPR029063">
    <property type="entry name" value="SAM-dependent_MTases_sf"/>
</dbReference>
<name>A0AAD2JVF1_9AGAR</name>
<dbReference type="Gene3D" id="3.40.50.150">
    <property type="entry name" value="Vaccinia Virus protein VP39"/>
    <property type="match status" value="1"/>
</dbReference>
<dbReference type="InterPro" id="IPR025714">
    <property type="entry name" value="Methyltranfer_dom"/>
</dbReference>
<evidence type="ECO:0000313" key="3">
    <source>
        <dbReference type="Proteomes" id="UP001295794"/>
    </source>
</evidence>
<feature type="non-terminal residue" evidence="2">
    <location>
        <position position="1"/>
    </location>
</feature>
<comment type="caution">
    <text evidence="2">The sequence shown here is derived from an EMBL/GenBank/DDBJ whole genome shotgun (WGS) entry which is preliminary data.</text>
</comment>
<proteinExistence type="predicted"/>
<keyword evidence="3" id="KW-1185">Reference proteome</keyword>
<dbReference type="Pfam" id="PF13847">
    <property type="entry name" value="Methyltransf_31"/>
    <property type="match status" value="1"/>
</dbReference>
<dbReference type="SUPFAM" id="SSF53335">
    <property type="entry name" value="S-adenosyl-L-methionine-dependent methyltransferases"/>
    <property type="match status" value="1"/>
</dbReference>
<organism evidence="2 3">
    <name type="scientific">Mycena citricolor</name>
    <dbReference type="NCBI Taxonomy" id="2018698"/>
    <lineage>
        <taxon>Eukaryota</taxon>
        <taxon>Fungi</taxon>
        <taxon>Dikarya</taxon>
        <taxon>Basidiomycota</taxon>
        <taxon>Agaricomycotina</taxon>
        <taxon>Agaricomycetes</taxon>
        <taxon>Agaricomycetidae</taxon>
        <taxon>Agaricales</taxon>
        <taxon>Marasmiineae</taxon>
        <taxon>Mycenaceae</taxon>
        <taxon>Mycena</taxon>
    </lineage>
</organism>
<dbReference type="Proteomes" id="UP001295794">
    <property type="component" value="Unassembled WGS sequence"/>
</dbReference>